<proteinExistence type="predicted"/>
<dbReference type="EMBL" id="JAKFFV010000003">
    <property type="protein sequence ID" value="MCF2497835.1"/>
    <property type="molecule type" value="Genomic_DNA"/>
</dbReference>
<dbReference type="InterPro" id="IPR011990">
    <property type="entry name" value="TPR-like_helical_dom_sf"/>
</dbReference>
<organism evidence="1 2">
    <name type="scientific">Dyadobacter chenhuakuii</name>
    <dbReference type="NCBI Taxonomy" id="2909339"/>
    <lineage>
        <taxon>Bacteria</taxon>
        <taxon>Pseudomonadati</taxon>
        <taxon>Bacteroidota</taxon>
        <taxon>Cytophagia</taxon>
        <taxon>Cytophagales</taxon>
        <taxon>Spirosomataceae</taxon>
        <taxon>Dyadobacter</taxon>
    </lineage>
</organism>
<protein>
    <submittedName>
        <fullName evidence="1">SusD/RagB family nutrient-binding outer membrane lipoprotein</fullName>
    </submittedName>
</protein>
<dbReference type="RefSeq" id="WP_235177137.1">
    <property type="nucleotide sequence ID" value="NZ_JAKFFV010000003.1"/>
</dbReference>
<dbReference type="Proteomes" id="UP001139411">
    <property type="component" value="Unassembled WGS sequence"/>
</dbReference>
<sequence length="508" mass="56082">MTHLPKYLILLTLLATSCDKGFEEVNVNPVQATSLDPIYFFSNAEFSSAIATHNYQMQIVQQINTPFTGVVEGGNHNVVSDPNSNANFNSLYLQNGPVNLLTTVISQTKDDAARSNLYNMSRIWKAYVFMVLVDTYGDVPYFQAGKAFLEGINLPKYDDQKLIYEDILKELTEGTKALDATKPIESGDLFFKGNIAQWKKLGNSLLLRAAMRYTKLDPAKAKQFVTIAVDPANGGLQDSNADNAYIAFNSTFNHPLAGYFQGTERGNVYMGKAFIDYLKTTADPRLKVIAVKYEAPGNPIATAGAEDTNPANQEGMPYGYNESTITGVAGFPGKIGSAFKYSQINRRTVGKIDAPEFFITYSQTSLLLAEAVQRGWATGNVKALYEAGVKAHMAQMATYDVSATIPEAAQNAYLTANPFVPAKALEQINSQYWVSSFLNGSEAWANFRRSGFPVLPINMYPGKDPSVKDFIRRLVYPVRERSVNEANYKEAVARMGPDELGTPIFWDK</sequence>
<name>A0A9X1Q9W8_9BACT</name>
<dbReference type="InterPro" id="IPR041662">
    <property type="entry name" value="SusD-like_2"/>
</dbReference>
<dbReference type="PROSITE" id="PS51257">
    <property type="entry name" value="PROKAR_LIPOPROTEIN"/>
    <property type="match status" value="1"/>
</dbReference>
<dbReference type="AlphaFoldDB" id="A0A9X1Q9W8"/>
<reference evidence="1" key="1">
    <citation type="submission" date="2022-01" db="EMBL/GenBank/DDBJ databases">
        <title>Novel species in genus Dyadobacter.</title>
        <authorList>
            <person name="Ma C."/>
        </authorList>
    </citation>
    <scope>NUCLEOTIDE SEQUENCE</scope>
    <source>
        <strain evidence="1">CY357</strain>
    </source>
</reference>
<evidence type="ECO:0000313" key="2">
    <source>
        <dbReference type="Proteomes" id="UP001139411"/>
    </source>
</evidence>
<accession>A0A9X1Q9W8</accession>
<evidence type="ECO:0000313" key="1">
    <source>
        <dbReference type="EMBL" id="MCF2497835.1"/>
    </source>
</evidence>
<gene>
    <name evidence="1" type="ORF">L0661_05935</name>
</gene>
<comment type="caution">
    <text evidence="1">The sequence shown here is derived from an EMBL/GenBank/DDBJ whole genome shotgun (WGS) entry which is preliminary data.</text>
</comment>
<dbReference type="Pfam" id="PF12771">
    <property type="entry name" value="SusD-like_2"/>
    <property type="match status" value="1"/>
</dbReference>
<dbReference type="SUPFAM" id="SSF48452">
    <property type="entry name" value="TPR-like"/>
    <property type="match status" value="1"/>
</dbReference>
<dbReference type="Gene3D" id="1.25.40.390">
    <property type="match status" value="1"/>
</dbReference>
<keyword evidence="1" id="KW-0449">Lipoprotein</keyword>